<organism evidence="1 2">
    <name type="scientific">Aldrovandia affinis</name>
    <dbReference type="NCBI Taxonomy" id="143900"/>
    <lineage>
        <taxon>Eukaryota</taxon>
        <taxon>Metazoa</taxon>
        <taxon>Chordata</taxon>
        <taxon>Craniata</taxon>
        <taxon>Vertebrata</taxon>
        <taxon>Euteleostomi</taxon>
        <taxon>Actinopterygii</taxon>
        <taxon>Neopterygii</taxon>
        <taxon>Teleostei</taxon>
        <taxon>Notacanthiformes</taxon>
        <taxon>Halosauridae</taxon>
        <taxon>Aldrovandia</taxon>
    </lineage>
</organism>
<sequence length="104" mass="10839">MDSAESGGERVRSPAWEHLSGSRCCLDGLERGELASHAHRAKPPSAAPGLQIARHGILSALSSDSDTFQSRRLLTPSIPSQIARTETDRTAGASASCLTGISGL</sequence>
<dbReference type="EMBL" id="JAINUG010000279">
    <property type="protein sequence ID" value="KAJ8384101.1"/>
    <property type="molecule type" value="Genomic_DNA"/>
</dbReference>
<comment type="caution">
    <text evidence="1">The sequence shown here is derived from an EMBL/GenBank/DDBJ whole genome shotgun (WGS) entry which is preliminary data.</text>
</comment>
<evidence type="ECO:0000313" key="2">
    <source>
        <dbReference type="Proteomes" id="UP001221898"/>
    </source>
</evidence>
<proteinExistence type="predicted"/>
<evidence type="ECO:0000313" key="1">
    <source>
        <dbReference type="EMBL" id="KAJ8384101.1"/>
    </source>
</evidence>
<accession>A0AAD7W4M6</accession>
<dbReference type="Proteomes" id="UP001221898">
    <property type="component" value="Unassembled WGS sequence"/>
</dbReference>
<protein>
    <submittedName>
        <fullName evidence="1">Uncharacterized protein</fullName>
    </submittedName>
</protein>
<dbReference type="AlphaFoldDB" id="A0AAD7W4M6"/>
<gene>
    <name evidence="1" type="ORF">AAFF_G00208920</name>
</gene>
<name>A0AAD7W4M6_9TELE</name>
<reference evidence="1" key="1">
    <citation type="journal article" date="2023" name="Science">
        <title>Genome structures resolve the early diversification of teleost fishes.</title>
        <authorList>
            <person name="Parey E."/>
            <person name="Louis A."/>
            <person name="Montfort J."/>
            <person name="Bouchez O."/>
            <person name="Roques C."/>
            <person name="Iampietro C."/>
            <person name="Lluch J."/>
            <person name="Castinel A."/>
            <person name="Donnadieu C."/>
            <person name="Desvignes T."/>
            <person name="Floi Bucao C."/>
            <person name="Jouanno E."/>
            <person name="Wen M."/>
            <person name="Mejri S."/>
            <person name="Dirks R."/>
            <person name="Jansen H."/>
            <person name="Henkel C."/>
            <person name="Chen W.J."/>
            <person name="Zahm M."/>
            <person name="Cabau C."/>
            <person name="Klopp C."/>
            <person name="Thompson A.W."/>
            <person name="Robinson-Rechavi M."/>
            <person name="Braasch I."/>
            <person name="Lecointre G."/>
            <person name="Bobe J."/>
            <person name="Postlethwait J.H."/>
            <person name="Berthelot C."/>
            <person name="Roest Crollius H."/>
            <person name="Guiguen Y."/>
        </authorList>
    </citation>
    <scope>NUCLEOTIDE SEQUENCE</scope>
    <source>
        <strain evidence="1">NC1722</strain>
    </source>
</reference>
<keyword evidence="2" id="KW-1185">Reference proteome</keyword>